<keyword evidence="2" id="KW-1185">Reference proteome</keyword>
<dbReference type="EMBL" id="JACGCM010001363">
    <property type="protein sequence ID" value="KAF6156207.1"/>
    <property type="molecule type" value="Genomic_DNA"/>
</dbReference>
<dbReference type="PANTHER" id="PTHR33463:SF218">
    <property type="entry name" value="DISEASE RESISTANCE PROTEIN RPS2-LIKE"/>
    <property type="match status" value="1"/>
</dbReference>
<accession>A0A7J7MN05</accession>
<dbReference type="InterPro" id="IPR042197">
    <property type="entry name" value="Apaf_helical"/>
</dbReference>
<dbReference type="GO" id="GO:0043531">
    <property type="term" value="F:ADP binding"/>
    <property type="evidence" value="ECO:0007669"/>
    <property type="project" value="InterPro"/>
</dbReference>
<sequence>MIITSSRLDVCNSMKTTKNIDVKVLSKNDSLELFQQEVGDVDSIALHKMSEKIVNESRGLPLAIVTHARALRKKDKSVWIDAISQLRKSMYGVCLVSRRSQSHHGCTGRVRDGGGFFGEVETLSKARGNLHMMVATLVSSGLLVKGDDEGYVMMHDIVRDVAIPSV</sequence>
<name>A0A7J7MN05_9MAGN</name>
<gene>
    <name evidence="1" type="ORF">GIB67_030210</name>
</gene>
<protein>
    <submittedName>
        <fullName evidence="1">Uncharacterized protein</fullName>
    </submittedName>
</protein>
<dbReference type="Proteomes" id="UP000541444">
    <property type="component" value="Unassembled WGS sequence"/>
</dbReference>
<dbReference type="InterPro" id="IPR027417">
    <property type="entry name" value="P-loop_NTPase"/>
</dbReference>
<dbReference type="GO" id="GO:0005524">
    <property type="term" value="F:ATP binding"/>
    <property type="evidence" value="ECO:0007669"/>
    <property type="project" value="UniProtKB-KW"/>
</dbReference>
<dbReference type="InterPro" id="IPR050905">
    <property type="entry name" value="Plant_NBS-LRR"/>
</dbReference>
<dbReference type="OrthoDB" id="664960at2759"/>
<dbReference type="Gene3D" id="1.10.8.430">
    <property type="entry name" value="Helical domain of apoptotic protease-activating factors"/>
    <property type="match status" value="1"/>
</dbReference>
<evidence type="ECO:0000313" key="1">
    <source>
        <dbReference type="EMBL" id="KAF6156207.1"/>
    </source>
</evidence>
<dbReference type="AlphaFoldDB" id="A0A7J7MN05"/>
<proteinExistence type="predicted"/>
<reference evidence="1 2" key="1">
    <citation type="journal article" date="2020" name="IScience">
        <title>Genome Sequencing of the Endangered Kingdonia uniflora (Circaeasteraceae, Ranunculales) Reveals Potential Mechanisms of Evolutionary Specialization.</title>
        <authorList>
            <person name="Sun Y."/>
            <person name="Deng T."/>
            <person name="Zhang A."/>
            <person name="Moore M.J."/>
            <person name="Landis J.B."/>
            <person name="Lin N."/>
            <person name="Zhang H."/>
            <person name="Zhang X."/>
            <person name="Huang J."/>
            <person name="Zhang X."/>
            <person name="Sun H."/>
            <person name="Wang H."/>
        </authorList>
    </citation>
    <scope>NUCLEOTIDE SEQUENCE [LARGE SCALE GENOMIC DNA]</scope>
    <source>
        <strain evidence="1">TB1705</strain>
        <tissue evidence="1">Leaf</tissue>
    </source>
</reference>
<evidence type="ECO:0000313" key="2">
    <source>
        <dbReference type="Proteomes" id="UP000541444"/>
    </source>
</evidence>
<dbReference type="PANTHER" id="PTHR33463">
    <property type="entry name" value="NB-ARC DOMAIN-CONTAINING PROTEIN-RELATED"/>
    <property type="match status" value="1"/>
</dbReference>
<dbReference type="SUPFAM" id="SSF52540">
    <property type="entry name" value="P-loop containing nucleoside triphosphate hydrolases"/>
    <property type="match status" value="1"/>
</dbReference>
<comment type="caution">
    <text evidence="1">The sequence shown here is derived from an EMBL/GenBank/DDBJ whole genome shotgun (WGS) entry which is preliminary data.</text>
</comment>
<organism evidence="1 2">
    <name type="scientific">Kingdonia uniflora</name>
    <dbReference type="NCBI Taxonomy" id="39325"/>
    <lineage>
        <taxon>Eukaryota</taxon>
        <taxon>Viridiplantae</taxon>
        <taxon>Streptophyta</taxon>
        <taxon>Embryophyta</taxon>
        <taxon>Tracheophyta</taxon>
        <taxon>Spermatophyta</taxon>
        <taxon>Magnoliopsida</taxon>
        <taxon>Ranunculales</taxon>
        <taxon>Circaeasteraceae</taxon>
        <taxon>Kingdonia</taxon>
    </lineage>
</organism>